<evidence type="ECO:0000256" key="3">
    <source>
        <dbReference type="SAM" id="MobiDB-lite"/>
    </source>
</evidence>
<evidence type="ECO:0000259" key="6">
    <source>
        <dbReference type="PROSITE" id="PS50885"/>
    </source>
</evidence>
<dbReference type="FunFam" id="1.10.287.950:FF:000001">
    <property type="entry name" value="Methyl-accepting chemotaxis sensory transducer"/>
    <property type="match status" value="1"/>
</dbReference>
<dbReference type="Pfam" id="PF00015">
    <property type="entry name" value="MCPsignal"/>
    <property type="match status" value="1"/>
</dbReference>
<feature type="domain" description="Methyl-accepting transducer" evidence="5">
    <location>
        <begin position="270"/>
        <end position="506"/>
    </location>
</feature>
<dbReference type="SUPFAM" id="SSF58104">
    <property type="entry name" value="Methyl-accepting chemotaxis protein (MCP) signaling domain"/>
    <property type="match status" value="1"/>
</dbReference>
<feature type="region of interest" description="Disordered" evidence="3">
    <location>
        <begin position="282"/>
        <end position="307"/>
    </location>
</feature>
<dbReference type="GO" id="GO:0004888">
    <property type="term" value="F:transmembrane signaling receptor activity"/>
    <property type="evidence" value="ECO:0007669"/>
    <property type="project" value="InterPro"/>
</dbReference>
<dbReference type="CDD" id="cd06225">
    <property type="entry name" value="HAMP"/>
    <property type="match status" value="1"/>
</dbReference>
<dbReference type="InterPro" id="IPR003660">
    <property type="entry name" value="HAMP_dom"/>
</dbReference>
<gene>
    <name evidence="7" type="primary">ctpH_1</name>
    <name evidence="7" type="ORF">KBTEX_01324</name>
</gene>
<dbReference type="CDD" id="cd11386">
    <property type="entry name" value="MCP_signal"/>
    <property type="match status" value="1"/>
</dbReference>
<protein>
    <submittedName>
        <fullName evidence="7">Methyl-accepting chemotaxis protein CtpH</fullName>
    </submittedName>
</protein>
<dbReference type="AlphaFoldDB" id="A0A5B8RDX3"/>
<evidence type="ECO:0000256" key="2">
    <source>
        <dbReference type="ARBA" id="ARBA00029447"/>
    </source>
</evidence>
<dbReference type="Gene3D" id="1.10.287.950">
    <property type="entry name" value="Methyl-accepting chemotaxis protein"/>
    <property type="match status" value="1"/>
</dbReference>
<evidence type="ECO:0000256" key="4">
    <source>
        <dbReference type="SAM" id="Phobius"/>
    </source>
</evidence>
<dbReference type="PROSITE" id="PS50885">
    <property type="entry name" value="HAMP"/>
    <property type="match status" value="1"/>
</dbReference>
<dbReference type="EMBL" id="MN079093">
    <property type="protein sequence ID" value="QEA05005.1"/>
    <property type="molecule type" value="Genomic_DNA"/>
</dbReference>
<dbReference type="PRINTS" id="PR00260">
    <property type="entry name" value="CHEMTRNSDUCR"/>
</dbReference>
<sequence>MMTWLKSSLRNWLLASVGLAMAVVCITAVIAVVRLNTSIGDYERLLTRYVHAETEILATNRLFKQQVQEWKNVLLRGSDDAQREKYWRQFRETEGEVQSRIEDLIAAAPTPAIRSTLQKFLTAHENMAEQYRQGYKAFVDSGFDHRAGDTAVRGIDRGPTELLSKAADQIGTLTRQQREAASRTAGIATDWSLPVIVGVSIVALALLFWMLNRSVVHPTRRLADAIDAYSHGDFRNDTGVDRADELGRLSEGLKGMRSNITDMLARMQEAARSLAETAQELTRTASGLADDSSEVRSRTEGSASSISEMSATIQEVARNASDAASAADQAGDNTQSSLRAMDENVTAVKHMDDLVSELGNAMEQLQQDTTEIGTVLEVIRGIAEQTNLLALNAAIESARAGEHGRGFAVVAEEVRTLAQRTQESTEEIRQTIEKLQSAATTAGDLTRKGRERAGSTLEQAESTATAIRDVETAVSTMRDLNLQIATATEEQSTVSEDINRTITEVAELTSRSDEGAQGISHAAGELDSLSRRLDEMFRRFRIA</sequence>
<dbReference type="GO" id="GO:0007165">
    <property type="term" value="P:signal transduction"/>
    <property type="evidence" value="ECO:0007669"/>
    <property type="project" value="UniProtKB-KW"/>
</dbReference>
<feature type="domain" description="HAMP" evidence="6">
    <location>
        <begin position="213"/>
        <end position="265"/>
    </location>
</feature>
<dbReference type="SMART" id="SM00283">
    <property type="entry name" value="MA"/>
    <property type="match status" value="1"/>
</dbReference>
<evidence type="ECO:0000313" key="7">
    <source>
        <dbReference type="EMBL" id="QEA05005.1"/>
    </source>
</evidence>
<evidence type="ECO:0000259" key="5">
    <source>
        <dbReference type="PROSITE" id="PS50111"/>
    </source>
</evidence>
<dbReference type="SMART" id="SM00304">
    <property type="entry name" value="HAMP"/>
    <property type="match status" value="2"/>
</dbReference>
<evidence type="ECO:0000256" key="1">
    <source>
        <dbReference type="ARBA" id="ARBA00023224"/>
    </source>
</evidence>
<dbReference type="InterPro" id="IPR004090">
    <property type="entry name" value="Chemotax_Me-accpt_rcpt"/>
</dbReference>
<feature type="transmembrane region" description="Helical" evidence="4">
    <location>
        <begin position="12"/>
        <end position="33"/>
    </location>
</feature>
<dbReference type="PANTHER" id="PTHR32089:SF120">
    <property type="entry name" value="METHYL-ACCEPTING CHEMOTAXIS PROTEIN TLPQ"/>
    <property type="match status" value="1"/>
</dbReference>
<feature type="transmembrane region" description="Helical" evidence="4">
    <location>
        <begin position="191"/>
        <end position="211"/>
    </location>
</feature>
<dbReference type="InterPro" id="IPR004089">
    <property type="entry name" value="MCPsignal_dom"/>
</dbReference>
<proteinExistence type="inferred from homology"/>
<reference evidence="7" key="1">
    <citation type="submission" date="2019-06" db="EMBL/GenBank/DDBJ databases">
        <authorList>
            <person name="Murdoch R.W."/>
            <person name="Fathepure B."/>
        </authorList>
    </citation>
    <scope>NUCLEOTIDE SEQUENCE</scope>
</reference>
<dbReference type="PANTHER" id="PTHR32089">
    <property type="entry name" value="METHYL-ACCEPTING CHEMOTAXIS PROTEIN MCPB"/>
    <property type="match status" value="1"/>
</dbReference>
<name>A0A5B8RDX3_9ZZZZ</name>
<comment type="similarity">
    <text evidence="2">Belongs to the methyl-accepting chemotaxis (MCP) protein family.</text>
</comment>
<dbReference type="Pfam" id="PF00672">
    <property type="entry name" value="HAMP"/>
    <property type="match status" value="1"/>
</dbReference>
<keyword evidence="1" id="KW-0807">Transducer</keyword>
<keyword evidence="4" id="KW-0812">Transmembrane</keyword>
<accession>A0A5B8RDX3</accession>
<organism evidence="7">
    <name type="scientific">uncultured organism</name>
    <dbReference type="NCBI Taxonomy" id="155900"/>
    <lineage>
        <taxon>unclassified sequences</taxon>
        <taxon>environmental samples</taxon>
    </lineage>
</organism>
<keyword evidence="4" id="KW-1133">Transmembrane helix</keyword>
<dbReference type="PROSITE" id="PS50111">
    <property type="entry name" value="CHEMOTAXIS_TRANSDUC_2"/>
    <property type="match status" value="1"/>
</dbReference>
<dbReference type="GO" id="GO:0016020">
    <property type="term" value="C:membrane"/>
    <property type="evidence" value="ECO:0007669"/>
    <property type="project" value="InterPro"/>
</dbReference>
<dbReference type="GO" id="GO:0006935">
    <property type="term" value="P:chemotaxis"/>
    <property type="evidence" value="ECO:0007669"/>
    <property type="project" value="InterPro"/>
</dbReference>
<keyword evidence="4" id="KW-0472">Membrane</keyword>